<dbReference type="EMBL" id="JAAIIG010000015">
    <property type="protein sequence ID" value="NMM99212.1"/>
    <property type="molecule type" value="Genomic_DNA"/>
</dbReference>
<keyword evidence="3" id="KW-1185">Reference proteome</keyword>
<evidence type="ECO:0000313" key="3">
    <source>
        <dbReference type="Proteomes" id="UP000543419"/>
    </source>
</evidence>
<organism evidence="2 3">
    <name type="scientific">Bifidobacterium olomucense</name>
    <dbReference type="NCBI Taxonomy" id="2675324"/>
    <lineage>
        <taxon>Bacteria</taxon>
        <taxon>Bacillati</taxon>
        <taxon>Actinomycetota</taxon>
        <taxon>Actinomycetes</taxon>
        <taxon>Bifidobacteriales</taxon>
        <taxon>Bifidobacteriaceae</taxon>
        <taxon>Bifidobacterium</taxon>
    </lineage>
</organism>
<dbReference type="Proteomes" id="UP000543419">
    <property type="component" value="Unassembled WGS sequence"/>
</dbReference>
<dbReference type="AlphaFoldDB" id="A0A7Y0HYD4"/>
<sequence length="206" mass="23701">MKREPTSEESRLIDAMNGKSLPWCREAAFRAYYGSVRVDYMMANYAKGKKEANAHDFLLLFDEVLHDVQSIPVKSVTGEARSRYGMAYFRSLVRSGVLTEPDKRLLVEHGVPERWLTIPGVPFRRRNRGPNGRVSRPLSEEDVKPLLDEGRIDTIWVLIWQGVITKEEMEHAPHVRRNRPRPRGRHHSGPARYEQDRSAGVATARQ</sequence>
<accession>A0A7Y0HYD4</accession>
<proteinExistence type="predicted"/>
<name>A0A7Y0HYD4_9BIFI</name>
<evidence type="ECO:0000256" key="1">
    <source>
        <dbReference type="SAM" id="MobiDB-lite"/>
    </source>
</evidence>
<protein>
    <submittedName>
        <fullName evidence="2">Uncharacterized protein</fullName>
    </submittedName>
</protein>
<feature type="region of interest" description="Disordered" evidence="1">
    <location>
        <begin position="170"/>
        <end position="206"/>
    </location>
</feature>
<reference evidence="2 3" key="1">
    <citation type="submission" date="2020-02" db="EMBL/GenBank/DDBJ databases">
        <title>Characterization of phylogenetic diversity of novel bifidobacterial species isolated in Czech ZOOs.</title>
        <authorList>
            <person name="Lugli G.A."/>
            <person name="Vera N.B."/>
            <person name="Ventura M."/>
        </authorList>
    </citation>
    <scope>NUCLEOTIDE SEQUENCE [LARGE SCALE GENOMIC DNA]</scope>
    <source>
        <strain evidence="2 3">DSM 109959</strain>
    </source>
</reference>
<gene>
    <name evidence="2" type="ORF">G1C97_2170</name>
</gene>
<evidence type="ECO:0000313" key="2">
    <source>
        <dbReference type="EMBL" id="NMM99212.1"/>
    </source>
</evidence>
<feature type="compositionally biased region" description="Basic residues" evidence="1">
    <location>
        <begin position="174"/>
        <end position="189"/>
    </location>
</feature>
<comment type="caution">
    <text evidence="2">The sequence shown here is derived from an EMBL/GenBank/DDBJ whole genome shotgun (WGS) entry which is preliminary data.</text>
</comment>